<name>A0A0L0CE66_LUCCU</name>
<comment type="caution">
    <text evidence="2">The sequence shown here is derived from an EMBL/GenBank/DDBJ whole genome shotgun (WGS) entry which is preliminary data.</text>
</comment>
<dbReference type="InterPro" id="IPR036728">
    <property type="entry name" value="PBP_GOBP_sf"/>
</dbReference>
<dbReference type="OrthoDB" id="7954178at2759"/>
<dbReference type="Pfam" id="PF01395">
    <property type="entry name" value="PBP_GOBP"/>
    <property type="match status" value="1"/>
</dbReference>
<evidence type="ECO:0000256" key="1">
    <source>
        <dbReference type="SAM" id="SignalP"/>
    </source>
</evidence>
<dbReference type="InterPro" id="IPR006170">
    <property type="entry name" value="PBP/GOBP"/>
</dbReference>
<dbReference type="Proteomes" id="UP000037069">
    <property type="component" value="Unassembled WGS sequence"/>
</dbReference>
<dbReference type="SUPFAM" id="SSF47565">
    <property type="entry name" value="Insect pheromone/odorant-binding proteins"/>
    <property type="match status" value="1"/>
</dbReference>
<reference evidence="2 3" key="1">
    <citation type="journal article" date="2015" name="Nat. Commun.">
        <title>Lucilia cuprina genome unlocks parasitic fly biology to underpin future interventions.</title>
        <authorList>
            <person name="Anstead C.A."/>
            <person name="Korhonen P.K."/>
            <person name="Young N.D."/>
            <person name="Hall R.S."/>
            <person name="Jex A.R."/>
            <person name="Murali S.C."/>
            <person name="Hughes D.S."/>
            <person name="Lee S.F."/>
            <person name="Perry T."/>
            <person name="Stroehlein A.J."/>
            <person name="Ansell B.R."/>
            <person name="Breugelmans B."/>
            <person name="Hofmann A."/>
            <person name="Qu J."/>
            <person name="Dugan S."/>
            <person name="Lee S.L."/>
            <person name="Chao H."/>
            <person name="Dinh H."/>
            <person name="Han Y."/>
            <person name="Doddapaneni H.V."/>
            <person name="Worley K.C."/>
            <person name="Muzny D.M."/>
            <person name="Ioannidis P."/>
            <person name="Waterhouse R.M."/>
            <person name="Zdobnov E.M."/>
            <person name="James P.J."/>
            <person name="Bagnall N.H."/>
            <person name="Kotze A.C."/>
            <person name="Gibbs R.A."/>
            <person name="Richards S."/>
            <person name="Batterham P."/>
            <person name="Gasser R.B."/>
        </authorList>
    </citation>
    <scope>NUCLEOTIDE SEQUENCE [LARGE SCALE GENOMIC DNA]</scope>
    <source>
        <strain evidence="2 3">LS</strain>
        <tissue evidence="2">Full body</tissue>
    </source>
</reference>
<sequence>MIKIFLPIVCLIVTATYAEKPNWYPNNLDEIAKKCLEENQLKSDYDKDLKYHQFEDNTQVHNLFLCKAKGMNIYKEDTGLNVDRLIYAFYKKEMDCMKPSVQDCVNKYKDLSSAGKMIYKVIYCIVEKEDELSTSDKFNKTDCSF</sequence>
<accession>A0A0L0CE66</accession>
<dbReference type="EMBL" id="JRES01000501">
    <property type="protein sequence ID" value="KNC30703.1"/>
    <property type="molecule type" value="Genomic_DNA"/>
</dbReference>
<evidence type="ECO:0000313" key="2">
    <source>
        <dbReference type="EMBL" id="KNC30703.1"/>
    </source>
</evidence>
<keyword evidence="1" id="KW-0732">Signal</keyword>
<evidence type="ECO:0000313" key="3">
    <source>
        <dbReference type="Proteomes" id="UP000037069"/>
    </source>
</evidence>
<feature type="chain" id="PRO_5005536264" evidence="1">
    <location>
        <begin position="19"/>
        <end position="145"/>
    </location>
</feature>
<feature type="signal peptide" evidence="1">
    <location>
        <begin position="1"/>
        <end position="18"/>
    </location>
</feature>
<organism evidence="2 3">
    <name type="scientific">Lucilia cuprina</name>
    <name type="common">Green bottle fly</name>
    <name type="synonym">Australian sheep blowfly</name>
    <dbReference type="NCBI Taxonomy" id="7375"/>
    <lineage>
        <taxon>Eukaryota</taxon>
        <taxon>Metazoa</taxon>
        <taxon>Ecdysozoa</taxon>
        <taxon>Arthropoda</taxon>
        <taxon>Hexapoda</taxon>
        <taxon>Insecta</taxon>
        <taxon>Pterygota</taxon>
        <taxon>Neoptera</taxon>
        <taxon>Endopterygota</taxon>
        <taxon>Diptera</taxon>
        <taxon>Brachycera</taxon>
        <taxon>Muscomorpha</taxon>
        <taxon>Oestroidea</taxon>
        <taxon>Calliphoridae</taxon>
        <taxon>Luciliinae</taxon>
        <taxon>Lucilia</taxon>
    </lineage>
</organism>
<keyword evidence="3" id="KW-1185">Reference proteome</keyword>
<dbReference type="GO" id="GO:0005549">
    <property type="term" value="F:odorant binding"/>
    <property type="evidence" value="ECO:0007669"/>
    <property type="project" value="InterPro"/>
</dbReference>
<dbReference type="CDD" id="cd23992">
    <property type="entry name" value="PBP_GOBP"/>
    <property type="match status" value="1"/>
</dbReference>
<gene>
    <name evidence="2" type="ORF">FF38_11674</name>
</gene>
<dbReference type="Gene3D" id="1.10.238.20">
    <property type="entry name" value="Pheromone/general odorant binding protein domain"/>
    <property type="match status" value="1"/>
</dbReference>
<protein>
    <submittedName>
        <fullName evidence="2">Uncharacterized protein</fullName>
    </submittedName>
</protein>
<proteinExistence type="predicted"/>
<dbReference type="AlphaFoldDB" id="A0A0L0CE66"/>